<comment type="subcellular location">
    <subcellularLocation>
        <location evidence="1">Nucleus</location>
    </subcellularLocation>
</comment>
<accession>B6JWF2</accession>
<dbReference type="OMA" id="DTNFGHE"/>
<organism evidence="3 5">
    <name type="scientific">Schizosaccharomyces japonicus (strain yFS275 / FY16936)</name>
    <name type="common">Fission yeast</name>
    <dbReference type="NCBI Taxonomy" id="402676"/>
    <lineage>
        <taxon>Eukaryota</taxon>
        <taxon>Fungi</taxon>
        <taxon>Dikarya</taxon>
        <taxon>Ascomycota</taxon>
        <taxon>Taphrinomycotina</taxon>
        <taxon>Schizosaccharomycetes</taxon>
        <taxon>Schizosaccharomycetales</taxon>
        <taxon>Schizosaccharomycetaceae</taxon>
        <taxon>Schizosaccharomyces</taxon>
    </lineage>
</organism>
<sequence>MVSSQYDAFLSDPCGFLQKLQNDVFANQNTPNFHTDFNIPQLIKNILQSEQDWNKIPSLQKYQRKLQDGQLVQLECMVQDTNFGHEFYVGAVKNTHDEWKSCRYSFLEEDNESERVEKLETALDERYSIYVTSIPGQEETYLQPISAEHSLKLDSSSAYQNRIFHSESIGAIVKCYGGVETEIHVCDALRIVGLYESPSEYTDDLPVVHMLYFENISNLPLRRLSPLENKTMREQTLAFMTRKLGDPIAAETLLLTLFGNVFNRTGGSAIGCMSLNLTNCNTIDVANVVSTLKQVCPRVYQETVSIERLNSVRFYPSSDGESLSTGVLQVSPGTVLVLDETQLNKGILNDTGVRNIAFLEQLITEQMLPFMFPFSQFEVPTNLRIVILSQTKSLLPSQVLYKYKKPIDDKEHSSSSSEPLEDGLIPAVFDYISQATLVTRIPDDVSKHIQDAFVQSRREGKAADEKTLGLQINASCLMAKSWGRNEVSYEDFDFVCDLFEHWSL</sequence>
<dbReference type="eggNOG" id="KOG2545">
    <property type="taxonomic scope" value="Eukaryota"/>
</dbReference>
<dbReference type="GO" id="GO:0005737">
    <property type="term" value="C:cytoplasm"/>
    <property type="evidence" value="ECO:0007669"/>
    <property type="project" value="EnsemblFungi"/>
</dbReference>
<dbReference type="RefSeq" id="XP_002171996.1">
    <property type="nucleotide sequence ID" value="XM_002171960.1"/>
</dbReference>
<dbReference type="VEuPathDB" id="FungiDB:SJAG_00728"/>
<dbReference type="GeneID" id="7052144"/>
<reference evidence="3 5" key="1">
    <citation type="journal article" date="2011" name="Science">
        <title>Comparative functional genomics of the fission yeasts.</title>
        <authorList>
            <person name="Rhind N."/>
            <person name="Chen Z."/>
            <person name="Yassour M."/>
            <person name="Thompson D.A."/>
            <person name="Haas B.J."/>
            <person name="Habib N."/>
            <person name="Wapinski I."/>
            <person name="Roy S."/>
            <person name="Lin M.F."/>
            <person name="Heiman D.I."/>
            <person name="Young S.K."/>
            <person name="Furuya K."/>
            <person name="Guo Y."/>
            <person name="Pidoux A."/>
            <person name="Chen H.M."/>
            <person name="Robbertse B."/>
            <person name="Goldberg J.M."/>
            <person name="Aoki K."/>
            <person name="Bayne E.H."/>
            <person name="Berlin A.M."/>
            <person name="Desjardins C.A."/>
            <person name="Dobbs E."/>
            <person name="Dukaj L."/>
            <person name="Fan L."/>
            <person name="FitzGerald M.G."/>
            <person name="French C."/>
            <person name="Gujja S."/>
            <person name="Hansen K."/>
            <person name="Keifenheim D."/>
            <person name="Levin J.Z."/>
            <person name="Mosher R.A."/>
            <person name="Mueller C.A."/>
            <person name="Pfiffner J."/>
            <person name="Priest M."/>
            <person name="Russ C."/>
            <person name="Smialowska A."/>
            <person name="Swoboda P."/>
            <person name="Sykes S.M."/>
            <person name="Vaughn M."/>
            <person name="Vengrova S."/>
            <person name="Yoder R."/>
            <person name="Zeng Q."/>
            <person name="Allshire R."/>
            <person name="Baulcombe D."/>
            <person name="Birren B.W."/>
            <person name="Brown W."/>
            <person name="Ekwall K."/>
            <person name="Kellis M."/>
            <person name="Leatherwood J."/>
            <person name="Levin H."/>
            <person name="Margalit H."/>
            <person name="Martienssen R."/>
            <person name="Nieduszynski C.A."/>
            <person name="Spatafora J.W."/>
            <person name="Friedman N."/>
            <person name="Dalgaard J.Z."/>
            <person name="Baumann P."/>
            <person name="Niki H."/>
            <person name="Regev A."/>
            <person name="Nusbaum C."/>
        </authorList>
    </citation>
    <scope>NUCLEOTIDE SEQUENCE [LARGE SCALE GENOMIC DNA]</scope>
    <source>
        <strain evidence="5">yFS275 / FY16936</strain>
    </source>
</reference>
<dbReference type="Pfam" id="PF09739">
    <property type="entry name" value="MCM_bind"/>
    <property type="match status" value="2"/>
</dbReference>
<dbReference type="EMBL" id="KE651166">
    <property type="protein sequence ID" value="EEB05703.1"/>
    <property type="molecule type" value="Genomic_DNA"/>
</dbReference>
<evidence type="ECO:0000313" key="3">
    <source>
        <dbReference type="EMBL" id="EEB05703.1"/>
    </source>
</evidence>
<dbReference type="PANTHER" id="PTHR13489">
    <property type="entry name" value="MINI-CHROMOSOME MAINTENANCE COMPLEX-BINDING PROTEIN"/>
    <property type="match status" value="1"/>
</dbReference>
<dbReference type="GO" id="GO:0000785">
    <property type="term" value="C:chromatin"/>
    <property type="evidence" value="ECO:0007669"/>
    <property type="project" value="EnsemblFungi"/>
</dbReference>
<keyword evidence="2" id="KW-0539">Nucleus</keyword>
<evidence type="ECO:0000256" key="1">
    <source>
        <dbReference type="ARBA" id="ARBA00004123"/>
    </source>
</evidence>
<dbReference type="InterPro" id="IPR019140">
    <property type="entry name" value="MCM_complex-bd"/>
</dbReference>
<dbReference type="GO" id="GO:0033260">
    <property type="term" value="P:nuclear DNA replication"/>
    <property type="evidence" value="ECO:0007669"/>
    <property type="project" value="EnsemblFungi"/>
</dbReference>
<gene>
    <name evidence="4" type="primary">mcb1</name>
    <name evidence="3" type="ORF">SJAG_00728</name>
</gene>
<dbReference type="AlphaFoldDB" id="B6JWF2"/>
<dbReference type="GO" id="GO:0003682">
    <property type="term" value="F:chromatin binding"/>
    <property type="evidence" value="ECO:0000318"/>
    <property type="project" value="GO_Central"/>
</dbReference>
<evidence type="ECO:0000313" key="4">
    <source>
        <dbReference type="JaponicusDB" id="SJAG_00728"/>
    </source>
</evidence>
<dbReference type="GO" id="GO:0006261">
    <property type="term" value="P:DNA-templated DNA replication"/>
    <property type="evidence" value="ECO:0000318"/>
    <property type="project" value="GO_Central"/>
</dbReference>
<name>B6JWF2_SCHJY</name>
<dbReference type="PANTHER" id="PTHR13489:SF0">
    <property type="entry name" value="MINI-CHROMOSOME MAINTENANCE COMPLEX-BINDING PROTEIN"/>
    <property type="match status" value="1"/>
</dbReference>
<keyword evidence="5" id="KW-1185">Reference proteome</keyword>
<protein>
    <submittedName>
        <fullName evidence="3">MCM binding protein</fullName>
    </submittedName>
</protein>
<evidence type="ECO:0000256" key="2">
    <source>
        <dbReference type="ARBA" id="ARBA00023242"/>
    </source>
</evidence>
<dbReference type="JaponicusDB" id="SJAG_00728">
    <property type="gene designation" value="mcb1"/>
</dbReference>
<dbReference type="STRING" id="402676.B6JWF2"/>
<proteinExistence type="predicted"/>
<dbReference type="GO" id="GO:0005654">
    <property type="term" value="C:nucleoplasm"/>
    <property type="evidence" value="ECO:0007669"/>
    <property type="project" value="EnsemblFungi"/>
</dbReference>
<evidence type="ECO:0000313" key="5">
    <source>
        <dbReference type="Proteomes" id="UP000001744"/>
    </source>
</evidence>
<dbReference type="OrthoDB" id="329666at2759"/>
<dbReference type="HOGENOM" id="CLU_544182_0_0_1"/>
<dbReference type="Proteomes" id="UP000001744">
    <property type="component" value="Unassembled WGS sequence"/>
</dbReference>